<reference evidence="2" key="1">
    <citation type="journal article" date="2023" name="Hortic. Res.">
        <title>A chromosome-level phased genome enabling allele-level studies in sweet orange: a case study on citrus Huanglongbing tolerance.</title>
        <authorList>
            <person name="Wu B."/>
            <person name="Yu Q."/>
            <person name="Deng Z."/>
            <person name="Duan Y."/>
            <person name="Luo F."/>
            <person name="Gmitter F. Jr."/>
        </authorList>
    </citation>
    <scope>NUCLEOTIDE SEQUENCE [LARGE SCALE GENOMIC DNA]</scope>
    <source>
        <strain evidence="2">cv. Valencia</strain>
    </source>
</reference>
<dbReference type="Proteomes" id="UP000829398">
    <property type="component" value="Chromosome 5"/>
</dbReference>
<dbReference type="EMBL" id="CM039174">
    <property type="protein sequence ID" value="KAH9752230.1"/>
    <property type="molecule type" value="Genomic_DNA"/>
</dbReference>
<comment type="caution">
    <text evidence="1">The sequence shown here is derived from an EMBL/GenBank/DDBJ whole genome shotgun (WGS) entry which is preliminary data.</text>
</comment>
<proteinExistence type="predicted"/>
<organism evidence="1 2">
    <name type="scientific">Citrus sinensis</name>
    <name type="common">Sweet orange</name>
    <name type="synonym">Citrus aurantium var. sinensis</name>
    <dbReference type="NCBI Taxonomy" id="2711"/>
    <lineage>
        <taxon>Eukaryota</taxon>
        <taxon>Viridiplantae</taxon>
        <taxon>Streptophyta</taxon>
        <taxon>Embryophyta</taxon>
        <taxon>Tracheophyta</taxon>
        <taxon>Spermatophyta</taxon>
        <taxon>Magnoliopsida</taxon>
        <taxon>eudicotyledons</taxon>
        <taxon>Gunneridae</taxon>
        <taxon>Pentapetalae</taxon>
        <taxon>rosids</taxon>
        <taxon>malvids</taxon>
        <taxon>Sapindales</taxon>
        <taxon>Rutaceae</taxon>
        <taxon>Aurantioideae</taxon>
        <taxon>Citrus</taxon>
    </lineage>
</organism>
<gene>
    <name evidence="1" type="ORF">KPL71_014621</name>
</gene>
<keyword evidence="1" id="KW-0418">Kinase</keyword>
<accession>A0ACB8KCY4</accession>
<name>A0ACB8KCY4_CITSI</name>
<evidence type="ECO:0000313" key="1">
    <source>
        <dbReference type="EMBL" id="KAH9752230.1"/>
    </source>
</evidence>
<sequence length="957" mass="105805">MQRVVESVYKSKMGKQKSPNGNVSPLMKYWSSSSTSSSSSSSRSALSMGPFSPVPIMSKSNSGSSSSHLSAVDEEDVYVMDGLPIMRYSPSPSPSPSPSSSSSSSSSSKTELCRSREEVGMCRFGTKCQFAHGKEELRSTLFPTTKNKSEVMTDSALVLTIQMEDHSMKASVCESPVTPVTFKPRLTNTAIKPEHTRKTTALVNKDVQSRATSTSSRDNWSPQDDGIEVTLPCHPSKTPPRVKVIHTILLWCQKDSFVWFGFALCLFCLHSSEHAFCLSGKSPQQLLAMKTFSFFLLLLLTRLAMVVVHADTTSFLYNGFLHANLSLEGAAYISTSGILTVTNKSEGLIGHALYPNPLRFKTSNKSVAIDFGTNFVFSILPKYPDLGGQGLAFIIISTNRPENCLANQFLGLPNITMSSSTKFSTRMLAVEFDIIQNTELLDINDNHVGIDISSLISSASEPASYYSGNNHRIPILLRSGDPIQAWVDYSSQEMLINVSICPLGVPKPYRPLISLPIDLSSVIDEYMYTGFSASTGLITASHNVHGWSISIGGKAQDLNPMKVPTLEKRSHEVVRRRGFSVGITLAGMAFLILIIAGAIHVLQRIKYADKMLEDWEIQCGARRFKYAELASVTKGFGEQNLVGSGGFGRVYRGLMPSLGLEVAIKRIGHNSQQGMKEFVAEIMSMGRLRHRNLVQLHGWCRKQDELLLVYDYVPNGSLDKLLFDKDHKLRKLLTWDQRYKILIGIAQSLLYLHEECNQRVVHRDVKPSNILLDTDLNAELGDFGLAKIYEHGANPQTTHIVGTLGYLAPELTRTGKATTSTDVYSYGILMLEVACGRRSIEPQKAAAELLLVDWVKELHLQGEITQAIDQTLDYYDLAEAELVLNLGLFCSAPNPVYRPDMRRVVEFLLGDSSLPPLPPDIHLKDTRNIMGFSDFPNDSDFFNSKLMSSQSNSFTSI</sequence>
<protein>
    <submittedName>
        <fullName evidence="1">Protein kinase domain-containing protein</fullName>
    </submittedName>
</protein>
<keyword evidence="2" id="KW-1185">Reference proteome</keyword>
<evidence type="ECO:0000313" key="2">
    <source>
        <dbReference type="Proteomes" id="UP000829398"/>
    </source>
</evidence>
<keyword evidence="1" id="KW-0808">Transferase</keyword>